<proteinExistence type="predicted"/>
<dbReference type="OrthoDB" id="10267177at2759"/>
<feature type="non-terminal residue" evidence="2">
    <location>
        <position position="218"/>
    </location>
</feature>
<evidence type="ECO:0000256" key="1">
    <source>
        <dbReference type="SAM" id="MobiDB-lite"/>
    </source>
</evidence>
<feature type="compositionally biased region" description="Low complexity" evidence="1">
    <location>
        <begin position="89"/>
        <end position="126"/>
    </location>
</feature>
<feature type="region of interest" description="Disordered" evidence="1">
    <location>
        <begin position="89"/>
        <end position="133"/>
    </location>
</feature>
<protein>
    <submittedName>
        <fullName evidence="2">Uncharacterized protein</fullName>
    </submittedName>
</protein>
<gene>
    <name evidence="2" type="ORF">KCV03_g9219</name>
</gene>
<dbReference type="EMBL" id="JAHFYH010000110">
    <property type="protein sequence ID" value="KAH0212698.1"/>
    <property type="molecule type" value="Genomic_DNA"/>
</dbReference>
<name>A0A9P8G9Q6_AURME</name>
<sequence>MLPTTKHDYVCFDNFSEAIKQPKVTENCGSRCVGDDLPDLHLPRRQQLFNPSNMSTVNHNAATTLPIHDSTNTVTTVNDIASASQHNKLLPSQNNNSLSSQNNNSYPSQPTSTQSSANTNPSNPTTIQPTSLPSHISIAPSILQNSLTINKTRIKNVPENVKIRNVPENIKDWDKTTLFERLEATTDLPLTRFSEYGWRIENEQPRLNPWPPRQQRKD</sequence>
<reference evidence="2" key="2">
    <citation type="submission" date="2021-08" db="EMBL/GenBank/DDBJ databases">
        <authorList>
            <person name="Gostincar C."/>
            <person name="Sun X."/>
            <person name="Song Z."/>
            <person name="Gunde-Cimerman N."/>
        </authorList>
    </citation>
    <scope>NUCLEOTIDE SEQUENCE</scope>
    <source>
        <strain evidence="2">EXF-8016</strain>
    </source>
</reference>
<evidence type="ECO:0000313" key="2">
    <source>
        <dbReference type="EMBL" id="KAH0212698.1"/>
    </source>
</evidence>
<evidence type="ECO:0000313" key="3">
    <source>
        <dbReference type="Proteomes" id="UP000767238"/>
    </source>
</evidence>
<accession>A0A9P8G9Q6</accession>
<dbReference type="AlphaFoldDB" id="A0A9P8G9Q6"/>
<reference evidence="2" key="1">
    <citation type="journal article" date="2021" name="J Fungi (Basel)">
        <title>Virulence traits and population genomics of the black yeast Aureobasidium melanogenum.</title>
        <authorList>
            <person name="Cernosa A."/>
            <person name="Sun X."/>
            <person name="Gostincar C."/>
            <person name="Fang C."/>
            <person name="Gunde-Cimerman N."/>
            <person name="Song Z."/>
        </authorList>
    </citation>
    <scope>NUCLEOTIDE SEQUENCE</scope>
    <source>
        <strain evidence="2">EXF-8016</strain>
    </source>
</reference>
<dbReference type="Proteomes" id="UP000767238">
    <property type="component" value="Unassembled WGS sequence"/>
</dbReference>
<comment type="caution">
    <text evidence="2">The sequence shown here is derived from an EMBL/GenBank/DDBJ whole genome shotgun (WGS) entry which is preliminary data.</text>
</comment>
<organism evidence="2 3">
    <name type="scientific">Aureobasidium melanogenum</name>
    <name type="common">Aureobasidium pullulans var. melanogenum</name>
    <dbReference type="NCBI Taxonomy" id="46634"/>
    <lineage>
        <taxon>Eukaryota</taxon>
        <taxon>Fungi</taxon>
        <taxon>Dikarya</taxon>
        <taxon>Ascomycota</taxon>
        <taxon>Pezizomycotina</taxon>
        <taxon>Dothideomycetes</taxon>
        <taxon>Dothideomycetidae</taxon>
        <taxon>Dothideales</taxon>
        <taxon>Saccotheciaceae</taxon>
        <taxon>Aureobasidium</taxon>
    </lineage>
</organism>